<dbReference type="Proteomes" id="UP000085678">
    <property type="component" value="Unplaced"/>
</dbReference>
<dbReference type="AlphaFoldDB" id="A0A1S3H2X9"/>
<proteinExistence type="predicted"/>
<keyword evidence="1" id="KW-0732">Signal</keyword>
<dbReference type="InParanoid" id="A0A1S3H2X9"/>
<organism evidence="2 3">
    <name type="scientific">Lingula anatina</name>
    <name type="common">Brachiopod</name>
    <name type="synonym">Lingula unguis</name>
    <dbReference type="NCBI Taxonomy" id="7574"/>
    <lineage>
        <taxon>Eukaryota</taxon>
        <taxon>Metazoa</taxon>
        <taxon>Spiralia</taxon>
        <taxon>Lophotrochozoa</taxon>
        <taxon>Brachiopoda</taxon>
        <taxon>Linguliformea</taxon>
        <taxon>Lingulata</taxon>
        <taxon>Lingulida</taxon>
        <taxon>Linguloidea</taxon>
        <taxon>Lingulidae</taxon>
        <taxon>Lingula</taxon>
    </lineage>
</organism>
<sequence length="128" mass="14364">MSYVIALLLGCWALVGTLDAAMTQQCIRGGQLCWSNARCCSKYCHRETYGVYRCVHGNGCAADGEKCSWNSHCCSGYCHRVRYGVYRCAAPEAGEDRCFTVDSPCTFDVQCCSRFCYKHPGRFTYKCL</sequence>
<accession>A0A1S3H2X9</accession>
<reference evidence="3" key="1">
    <citation type="submission" date="2025-08" db="UniProtKB">
        <authorList>
            <consortium name="RefSeq"/>
        </authorList>
    </citation>
    <scope>IDENTIFICATION</scope>
    <source>
        <tissue evidence="3">Gonads</tissue>
    </source>
</reference>
<gene>
    <name evidence="3" type="primary">LOC106151527</name>
</gene>
<dbReference type="KEGG" id="lak:106151527"/>
<dbReference type="GeneID" id="106151527"/>
<keyword evidence="2" id="KW-1185">Reference proteome</keyword>
<feature type="signal peptide" evidence="1">
    <location>
        <begin position="1"/>
        <end position="20"/>
    </location>
</feature>
<feature type="chain" id="PRO_5010266344" evidence="1">
    <location>
        <begin position="21"/>
        <end position="128"/>
    </location>
</feature>
<evidence type="ECO:0000313" key="3">
    <source>
        <dbReference type="RefSeq" id="XP_013380302.1"/>
    </source>
</evidence>
<protein>
    <submittedName>
        <fullName evidence="3">Fibrillin-2</fullName>
    </submittedName>
</protein>
<evidence type="ECO:0000313" key="2">
    <source>
        <dbReference type="Proteomes" id="UP000085678"/>
    </source>
</evidence>
<evidence type="ECO:0000256" key="1">
    <source>
        <dbReference type="SAM" id="SignalP"/>
    </source>
</evidence>
<dbReference type="RefSeq" id="XP_013380302.1">
    <property type="nucleotide sequence ID" value="XM_013524848.1"/>
</dbReference>
<name>A0A1S3H2X9_LINAN</name>